<sequence length="344" mass="36257">MSAIKHTPKAASTLTHKRHTARRLALASGVMLGGLMMASAAQADRSEWPDNFTVGTASQGGTYFVYGSGWANLIADQLGLSGGGEITGGPTQNLALVHSGDIAFGLTTMGPAADAVNGKSPLAPGLKMDNVCAMFPMYETPFSIATLSSSGITSIDEIPDGATIGFGPAGSTSDTYFPQILEELGVNFERRNGGWNDLGGQLQDGLVDVIAFAAGIPIPAVSQLEVQTDVNIIEFTEDEQAQAAAAFPVSPFTIPASTYSTLEEDANAVSMWNFAIAGCDLPEDLVYEATKITMENNDKMMSVHRSAATTIPENVGMNKVLPFHPGAARWFKENGYEIDPSLIK</sequence>
<gene>
    <name evidence="2" type="ORF">BCL93_11358</name>
</gene>
<feature type="signal peptide" evidence="1">
    <location>
        <begin position="1"/>
        <end position="43"/>
    </location>
</feature>
<dbReference type="AlphaFoldDB" id="A0A328XFM4"/>
<protein>
    <recommendedName>
        <fullName evidence="4">TRAP transporter solute receptor, TAXI family</fullName>
    </recommendedName>
</protein>
<dbReference type="NCBIfam" id="TIGR02122">
    <property type="entry name" value="TRAP_TAXI"/>
    <property type="match status" value="1"/>
</dbReference>
<reference evidence="2 3" key="1">
    <citation type="submission" date="2018-06" db="EMBL/GenBank/DDBJ databases">
        <title>Comparative analysis of microorganisms from saline springs in Andes Mountain Range, Colombia.</title>
        <authorList>
            <person name="Rubin E."/>
        </authorList>
    </citation>
    <scope>NUCLEOTIDE SEQUENCE [LARGE SCALE GENOMIC DNA]</scope>
    <source>
        <strain evidence="2 3">USBA-857</strain>
    </source>
</reference>
<keyword evidence="1" id="KW-0732">Signal</keyword>
<dbReference type="SUPFAM" id="SSF53850">
    <property type="entry name" value="Periplasmic binding protein-like II"/>
    <property type="match status" value="1"/>
</dbReference>
<dbReference type="PANTHER" id="PTHR42941:SF1">
    <property type="entry name" value="SLL1037 PROTEIN"/>
    <property type="match status" value="1"/>
</dbReference>
<dbReference type="PANTHER" id="PTHR42941">
    <property type="entry name" value="SLL1037 PROTEIN"/>
    <property type="match status" value="1"/>
</dbReference>
<organism evidence="2 3">
    <name type="scientific">Onishia taeanensis</name>
    <dbReference type="NCBI Taxonomy" id="284577"/>
    <lineage>
        <taxon>Bacteria</taxon>
        <taxon>Pseudomonadati</taxon>
        <taxon>Pseudomonadota</taxon>
        <taxon>Gammaproteobacteria</taxon>
        <taxon>Oceanospirillales</taxon>
        <taxon>Halomonadaceae</taxon>
        <taxon>Onishia</taxon>
    </lineage>
</organism>
<evidence type="ECO:0000313" key="3">
    <source>
        <dbReference type="Proteomes" id="UP000249700"/>
    </source>
</evidence>
<dbReference type="CDD" id="cd13570">
    <property type="entry name" value="PBP2_TAXI_TRAP_like_2"/>
    <property type="match status" value="1"/>
</dbReference>
<evidence type="ECO:0008006" key="4">
    <source>
        <dbReference type="Google" id="ProtNLM"/>
    </source>
</evidence>
<dbReference type="EMBL" id="QLSX01000013">
    <property type="protein sequence ID" value="RAR58054.1"/>
    <property type="molecule type" value="Genomic_DNA"/>
</dbReference>
<dbReference type="Gene3D" id="3.40.190.10">
    <property type="entry name" value="Periplasmic binding protein-like II"/>
    <property type="match status" value="2"/>
</dbReference>
<evidence type="ECO:0000313" key="2">
    <source>
        <dbReference type="EMBL" id="RAR58054.1"/>
    </source>
</evidence>
<feature type="chain" id="PRO_5016283564" description="TRAP transporter solute receptor, TAXI family" evidence="1">
    <location>
        <begin position="44"/>
        <end position="344"/>
    </location>
</feature>
<dbReference type="Pfam" id="PF16868">
    <property type="entry name" value="NMT1_3"/>
    <property type="match status" value="1"/>
</dbReference>
<dbReference type="InterPro" id="IPR011852">
    <property type="entry name" value="TRAP_TAXI"/>
</dbReference>
<dbReference type="RefSeq" id="WP_112056152.1">
    <property type="nucleotide sequence ID" value="NZ_QLSX01000013.1"/>
</dbReference>
<name>A0A328XFM4_9GAMM</name>
<dbReference type="OrthoDB" id="9776669at2"/>
<comment type="caution">
    <text evidence="2">The sequence shown here is derived from an EMBL/GenBank/DDBJ whole genome shotgun (WGS) entry which is preliminary data.</text>
</comment>
<evidence type="ECO:0000256" key="1">
    <source>
        <dbReference type="SAM" id="SignalP"/>
    </source>
</evidence>
<dbReference type="Proteomes" id="UP000249700">
    <property type="component" value="Unassembled WGS sequence"/>
</dbReference>
<accession>A0A328XFM4</accession>
<proteinExistence type="predicted"/>